<dbReference type="Gene3D" id="3.90.470.20">
    <property type="entry name" value="4'-phosphopantetheinyl transferase domain"/>
    <property type="match status" value="1"/>
</dbReference>
<proteinExistence type="predicted"/>
<dbReference type="PRINTS" id="PR01399">
    <property type="entry name" value="ENTSNTHTASED"/>
</dbReference>
<dbReference type="Pfam" id="PF01648">
    <property type="entry name" value="ACPS"/>
    <property type="match status" value="1"/>
</dbReference>
<name>A0ABQ2V6L5_9ACTN</name>
<dbReference type="SUPFAM" id="SSF56214">
    <property type="entry name" value="4'-phosphopantetheinyl transferase"/>
    <property type="match status" value="1"/>
</dbReference>
<protein>
    <submittedName>
        <fullName evidence="5">4'-phosphopantetheinyl transferase</fullName>
    </submittedName>
</protein>
<dbReference type="PANTHER" id="PTHR38096:SF1">
    <property type="entry name" value="ENTEROBACTIN SYNTHASE COMPONENT D"/>
    <property type="match status" value="1"/>
</dbReference>
<evidence type="ECO:0000256" key="2">
    <source>
        <dbReference type="SAM" id="MobiDB-lite"/>
    </source>
</evidence>
<dbReference type="InterPro" id="IPR003542">
    <property type="entry name" value="Enbac_synth_compD-like"/>
</dbReference>
<comment type="caution">
    <text evidence="5">The sequence shown here is derived from an EMBL/GenBank/DDBJ whole genome shotgun (WGS) entry which is preliminary data.</text>
</comment>
<evidence type="ECO:0000259" key="3">
    <source>
        <dbReference type="Pfam" id="PF01648"/>
    </source>
</evidence>
<reference evidence="6" key="1">
    <citation type="journal article" date="2019" name="Int. J. Syst. Evol. Microbiol.">
        <title>The Global Catalogue of Microorganisms (GCM) 10K type strain sequencing project: providing services to taxonomists for standard genome sequencing and annotation.</title>
        <authorList>
            <consortium name="The Broad Institute Genomics Platform"/>
            <consortium name="The Broad Institute Genome Sequencing Center for Infectious Disease"/>
            <person name="Wu L."/>
            <person name="Ma J."/>
        </authorList>
    </citation>
    <scope>NUCLEOTIDE SEQUENCE [LARGE SCALE GENOMIC DNA]</scope>
    <source>
        <strain evidence="6">JCM 3399</strain>
    </source>
</reference>
<feature type="domain" description="4'-phosphopantetheinyl transferase" evidence="3">
    <location>
        <begin position="106"/>
        <end position="184"/>
    </location>
</feature>
<evidence type="ECO:0000259" key="4">
    <source>
        <dbReference type="Pfam" id="PF17837"/>
    </source>
</evidence>
<dbReference type="InterPro" id="IPR037143">
    <property type="entry name" value="4-PPantetheinyl_Trfase_dom_sf"/>
</dbReference>
<evidence type="ECO:0000313" key="5">
    <source>
        <dbReference type="EMBL" id="GGU66345.1"/>
    </source>
</evidence>
<gene>
    <name evidence="5" type="ORF">GCM10010211_34380</name>
</gene>
<feature type="region of interest" description="Disordered" evidence="2">
    <location>
        <begin position="1"/>
        <end position="24"/>
    </location>
</feature>
<dbReference type="RefSeq" id="WP_189300902.1">
    <property type="nucleotide sequence ID" value="NZ_BMRP01000011.1"/>
</dbReference>
<organism evidence="5 6">
    <name type="scientific">Streptomyces albospinus</name>
    <dbReference type="NCBI Taxonomy" id="285515"/>
    <lineage>
        <taxon>Bacteria</taxon>
        <taxon>Bacillati</taxon>
        <taxon>Actinomycetota</taxon>
        <taxon>Actinomycetes</taxon>
        <taxon>Kitasatosporales</taxon>
        <taxon>Streptomycetaceae</taxon>
        <taxon>Streptomyces</taxon>
    </lineage>
</organism>
<dbReference type="PANTHER" id="PTHR38096">
    <property type="entry name" value="ENTEROBACTIN SYNTHASE COMPONENT D"/>
    <property type="match status" value="1"/>
</dbReference>
<accession>A0ABQ2V6L5</accession>
<evidence type="ECO:0000313" key="6">
    <source>
        <dbReference type="Proteomes" id="UP000654471"/>
    </source>
</evidence>
<dbReference type="EMBL" id="BMRP01000011">
    <property type="protein sequence ID" value="GGU66345.1"/>
    <property type="molecule type" value="Genomic_DNA"/>
</dbReference>
<dbReference type="InterPro" id="IPR008278">
    <property type="entry name" value="4-PPantetheinyl_Trfase_dom"/>
</dbReference>
<keyword evidence="6" id="KW-1185">Reference proteome</keyword>
<keyword evidence="1 5" id="KW-0808">Transferase</keyword>
<feature type="domain" description="4'-phosphopantetheinyl transferase N-terminal" evidence="4">
    <location>
        <begin position="32"/>
        <end position="98"/>
    </location>
</feature>
<evidence type="ECO:0000256" key="1">
    <source>
        <dbReference type="ARBA" id="ARBA00022679"/>
    </source>
</evidence>
<sequence length="222" mass="24052">MLIENVLPPTAIGEDALGDPPPAASPALFPVEEQQIAHAGEKRRREFTTARQCAHRALTRLGLPPTPLPPDPTGAPAWPPGITGSITHCDGYRAAAVAHTTDIPHLGIDAEPHAPLPPIVREGITTPAERTHLHQLHGARPDIHWDRLLFSAKESVYKTCSRLSPRPLQFDDAEITFTPDTHTFTARLLLPWPADVPAPLLTGRWHTSHGIALTATTVPRPA</sequence>
<dbReference type="InterPro" id="IPR041354">
    <property type="entry name" value="4PPT_N"/>
</dbReference>
<dbReference type="Proteomes" id="UP000654471">
    <property type="component" value="Unassembled WGS sequence"/>
</dbReference>
<dbReference type="Pfam" id="PF17837">
    <property type="entry name" value="4PPT_N"/>
    <property type="match status" value="1"/>
</dbReference>
<dbReference type="GO" id="GO:0016740">
    <property type="term" value="F:transferase activity"/>
    <property type="evidence" value="ECO:0007669"/>
    <property type="project" value="UniProtKB-KW"/>
</dbReference>